<dbReference type="SFLD" id="SFLDG01129">
    <property type="entry name" value="C1.5:_HAD__Beta-PGM__Phosphata"/>
    <property type="match status" value="1"/>
</dbReference>
<dbReference type="InterPro" id="IPR006439">
    <property type="entry name" value="HAD-SF_hydro_IA"/>
</dbReference>
<dbReference type="PRINTS" id="PR00413">
    <property type="entry name" value="HADHALOGNASE"/>
</dbReference>
<proteinExistence type="inferred from homology"/>
<dbReference type="InterPro" id="IPR051600">
    <property type="entry name" value="Beta-PGM-like"/>
</dbReference>
<comment type="caution">
    <text evidence="6">The sequence shown here is derived from an EMBL/GenBank/DDBJ whole genome shotgun (WGS) entry which is preliminary data.</text>
</comment>
<dbReference type="GO" id="GO:0003824">
    <property type="term" value="F:catalytic activity"/>
    <property type="evidence" value="ECO:0007669"/>
    <property type="project" value="UniProtKB-ARBA"/>
</dbReference>
<comment type="similarity">
    <text evidence="2">Belongs to the HAD-like hydrolase superfamily. CbbY/CbbZ/Gph/YieH family.</text>
</comment>
<dbReference type="PANTHER" id="PTHR46193">
    <property type="entry name" value="6-PHOSPHOGLUCONATE PHOSPHATASE"/>
    <property type="match status" value="1"/>
</dbReference>
<keyword evidence="5" id="KW-0119">Carbohydrate metabolism</keyword>
<dbReference type="SFLD" id="SFLDS00003">
    <property type="entry name" value="Haloacid_Dehalogenase"/>
    <property type="match status" value="1"/>
</dbReference>
<protein>
    <recommendedName>
        <fullName evidence="8">HAD family hydrolase</fullName>
    </recommendedName>
</protein>
<dbReference type="STRING" id="1563681.BFP71_05055"/>
<evidence type="ECO:0000256" key="4">
    <source>
        <dbReference type="ARBA" id="ARBA00022842"/>
    </source>
</evidence>
<dbReference type="SFLD" id="SFLDG01135">
    <property type="entry name" value="C1.5.6:_HAD__Beta-PGM__Phospha"/>
    <property type="match status" value="1"/>
</dbReference>
<reference evidence="6 7" key="1">
    <citation type="submission" date="2016-08" db="EMBL/GenBank/DDBJ databases">
        <title>Draft genome of Fabibacter sp. strain SK-8.</title>
        <authorList>
            <person name="Wong S.-K."/>
            <person name="Hamasaki K."/>
            <person name="Yoshizawa S."/>
        </authorList>
    </citation>
    <scope>NUCLEOTIDE SEQUENCE [LARGE SCALE GENOMIC DNA]</scope>
    <source>
        <strain evidence="6 7">SK-8</strain>
    </source>
</reference>
<gene>
    <name evidence="6" type="ORF">BFP71_05055</name>
</gene>
<comment type="cofactor">
    <cofactor evidence="1">
        <name>Mg(2+)</name>
        <dbReference type="ChEBI" id="CHEBI:18420"/>
    </cofactor>
</comment>
<dbReference type="InterPro" id="IPR023198">
    <property type="entry name" value="PGP-like_dom2"/>
</dbReference>
<dbReference type="InterPro" id="IPR041492">
    <property type="entry name" value="HAD_2"/>
</dbReference>
<evidence type="ECO:0000313" key="6">
    <source>
        <dbReference type="EMBL" id="OEK07028.1"/>
    </source>
</evidence>
<sequence length="219" mass="23989">MVKHLLFDCDGVLIDTEIVAAEVVSSWLQSIGVAIDLETYIRDYTGKTFTDIIKSLQSKGEIRENLALDTVIPELDATVRDNQRPISGVWDMLDSLKIQRSVVSNSAKDYVELALDKLSITDHFQGRIFSADMVEKGKPSPDVYLLALETLQLQPDEVIVIEDSRAGVKAATAAGLEVIGFLGGSHVRDGLKASLQEAGAKSFAQNHQELSERLAQYQG</sequence>
<dbReference type="Pfam" id="PF13419">
    <property type="entry name" value="HAD_2"/>
    <property type="match status" value="1"/>
</dbReference>
<keyword evidence="7" id="KW-1185">Reference proteome</keyword>
<dbReference type="Gene3D" id="1.10.150.240">
    <property type="entry name" value="Putative phosphatase, domain 2"/>
    <property type="match status" value="1"/>
</dbReference>
<keyword evidence="4" id="KW-0460">Magnesium</keyword>
<keyword evidence="3" id="KW-0479">Metal-binding</keyword>
<evidence type="ECO:0008006" key="8">
    <source>
        <dbReference type="Google" id="ProtNLM"/>
    </source>
</evidence>
<dbReference type="RefSeq" id="WP_069834340.1">
    <property type="nucleotide sequence ID" value="NZ_MDGQ01000003.1"/>
</dbReference>
<dbReference type="SUPFAM" id="SSF56784">
    <property type="entry name" value="HAD-like"/>
    <property type="match status" value="1"/>
</dbReference>
<evidence type="ECO:0000256" key="5">
    <source>
        <dbReference type="ARBA" id="ARBA00023277"/>
    </source>
</evidence>
<dbReference type="PANTHER" id="PTHR46193:SF18">
    <property type="entry name" value="HEXITOL PHOSPHATASE B"/>
    <property type="match status" value="1"/>
</dbReference>
<dbReference type="InterPro" id="IPR023214">
    <property type="entry name" value="HAD_sf"/>
</dbReference>
<dbReference type="GO" id="GO:0046872">
    <property type="term" value="F:metal ion binding"/>
    <property type="evidence" value="ECO:0007669"/>
    <property type="project" value="UniProtKB-KW"/>
</dbReference>
<dbReference type="Proteomes" id="UP000095552">
    <property type="component" value="Unassembled WGS sequence"/>
</dbReference>
<name>A0A1E5T6Q3_9BACT</name>
<evidence type="ECO:0000256" key="1">
    <source>
        <dbReference type="ARBA" id="ARBA00001946"/>
    </source>
</evidence>
<dbReference type="EMBL" id="MDGQ01000003">
    <property type="protein sequence ID" value="OEK07028.1"/>
    <property type="molecule type" value="Genomic_DNA"/>
</dbReference>
<organism evidence="6 7">
    <name type="scientific">Roseivirga misakiensis</name>
    <dbReference type="NCBI Taxonomy" id="1563681"/>
    <lineage>
        <taxon>Bacteria</taxon>
        <taxon>Pseudomonadati</taxon>
        <taxon>Bacteroidota</taxon>
        <taxon>Cytophagia</taxon>
        <taxon>Cytophagales</taxon>
        <taxon>Roseivirgaceae</taxon>
        <taxon>Roseivirga</taxon>
    </lineage>
</organism>
<dbReference type="OrthoDB" id="9797743at2"/>
<evidence type="ECO:0000313" key="7">
    <source>
        <dbReference type="Proteomes" id="UP000095552"/>
    </source>
</evidence>
<dbReference type="InterPro" id="IPR036412">
    <property type="entry name" value="HAD-like_sf"/>
</dbReference>
<accession>A0A1E5T6Q3</accession>
<evidence type="ECO:0000256" key="2">
    <source>
        <dbReference type="ARBA" id="ARBA00006171"/>
    </source>
</evidence>
<dbReference type="NCBIfam" id="TIGR01509">
    <property type="entry name" value="HAD-SF-IA-v3"/>
    <property type="match status" value="1"/>
</dbReference>
<evidence type="ECO:0000256" key="3">
    <source>
        <dbReference type="ARBA" id="ARBA00022723"/>
    </source>
</evidence>
<dbReference type="Gene3D" id="3.40.50.1000">
    <property type="entry name" value="HAD superfamily/HAD-like"/>
    <property type="match status" value="1"/>
</dbReference>
<dbReference type="AlphaFoldDB" id="A0A1E5T6Q3"/>